<keyword evidence="5 13" id="KW-0479">Metal-binding</keyword>
<evidence type="ECO:0000256" key="10">
    <source>
        <dbReference type="ARBA" id="ARBA00022917"/>
    </source>
</evidence>
<keyword evidence="8 13" id="KW-0067">ATP-binding</keyword>
<evidence type="ECO:0000256" key="1">
    <source>
        <dbReference type="ARBA" id="ARBA00008226"/>
    </source>
</evidence>
<dbReference type="RefSeq" id="WP_232175672.1">
    <property type="nucleotide sequence ID" value="NZ_JAJPWV010000001.1"/>
</dbReference>
<evidence type="ECO:0000256" key="11">
    <source>
        <dbReference type="ARBA" id="ARBA00023146"/>
    </source>
</evidence>
<dbReference type="Proteomes" id="UP001199919">
    <property type="component" value="Unassembled WGS sequence"/>
</dbReference>
<dbReference type="EMBL" id="JAJPWV010000001">
    <property type="protein sequence ID" value="MCD8739724.1"/>
    <property type="molecule type" value="Genomic_DNA"/>
</dbReference>
<reference evidence="16 17" key="1">
    <citation type="submission" date="2021-12" db="EMBL/GenBank/DDBJ databases">
        <title>Mucilaginibacter roseus genome.</title>
        <authorList>
            <person name="Ferreira J.R."/>
            <person name="Newman J.D."/>
        </authorList>
    </citation>
    <scope>NUCLEOTIDE SEQUENCE [LARGE SCALE GENOMIC DNA]</scope>
    <source>
        <strain evidence="16 17">LMG 28454</strain>
    </source>
</reference>
<dbReference type="PRINTS" id="PR01047">
    <property type="entry name" value="TRNASYNTHTHR"/>
</dbReference>
<dbReference type="SUPFAM" id="SSF81271">
    <property type="entry name" value="TGS-like"/>
    <property type="match status" value="1"/>
</dbReference>
<dbReference type="PANTHER" id="PTHR11451">
    <property type="entry name" value="THREONINE-TRNA LIGASE"/>
    <property type="match status" value="1"/>
</dbReference>
<comment type="cofactor">
    <cofactor evidence="13">
        <name>Zn(2+)</name>
        <dbReference type="ChEBI" id="CHEBI:29105"/>
    </cofactor>
    <text evidence="13">Binds 1 zinc ion per subunit.</text>
</comment>
<evidence type="ECO:0000256" key="13">
    <source>
        <dbReference type="HAMAP-Rule" id="MF_00184"/>
    </source>
</evidence>
<dbReference type="SUPFAM" id="SSF55681">
    <property type="entry name" value="Class II aaRS and biotin synthetases"/>
    <property type="match status" value="1"/>
</dbReference>
<organism evidence="16 17">
    <name type="scientific">Mucilaginibacter roseus</name>
    <dbReference type="NCBI Taxonomy" id="1528868"/>
    <lineage>
        <taxon>Bacteria</taxon>
        <taxon>Pseudomonadati</taxon>
        <taxon>Bacteroidota</taxon>
        <taxon>Sphingobacteriia</taxon>
        <taxon>Sphingobacteriales</taxon>
        <taxon>Sphingobacteriaceae</taxon>
        <taxon>Mucilaginibacter</taxon>
    </lineage>
</organism>
<evidence type="ECO:0000256" key="2">
    <source>
        <dbReference type="ARBA" id="ARBA00022490"/>
    </source>
</evidence>
<evidence type="ECO:0000259" key="14">
    <source>
        <dbReference type="PROSITE" id="PS50862"/>
    </source>
</evidence>
<keyword evidence="17" id="KW-1185">Reference proteome</keyword>
<protein>
    <recommendedName>
        <fullName evidence="13">Threonine--tRNA ligase</fullName>
        <ecNumber evidence="13">6.1.1.3</ecNumber>
    </recommendedName>
    <alternativeName>
        <fullName evidence="13">Threonyl-tRNA synthetase</fullName>
        <shortName evidence="13">ThrRS</shortName>
    </alternativeName>
</protein>
<feature type="binding site" evidence="13">
    <location>
        <position position="337"/>
    </location>
    <ligand>
        <name>Zn(2+)</name>
        <dbReference type="ChEBI" id="CHEBI:29105"/>
        <note>catalytic</note>
    </ligand>
</feature>
<dbReference type="CDD" id="cd00771">
    <property type="entry name" value="ThrRS_core"/>
    <property type="match status" value="1"/>
</dbReference>
<evidence type="ECO:0000256" key="12">
    <source>
        <dbReference type="ARBA" id="ARBA00049515"/>
    </source>
</evidence>
<keyword evidence="11 13" id="KW-0030">Aminoacyl-tRNA synthetase</keyword>
<keyword evidence="2 13" id="KW-0963">Cytoplasm</keyword>
<dbReference type="InterPro" id="IPR006195">
    <property type="entry name" value="aa-tRNA-synth_II"/>
</dbReference>
<keyword evidence="10 13" id="KW-0648">Protein biosynthesis</keyword>
<dbReference type="PROSITE" id="PS51880">
    <property type="entry name" value="TGS"/>
    <property type="match status" value="1"/>
</dbReference>
<dbReference type="InterPro" id="IPR002314">
    <property type="entry name" value="aa-tRNA-synt_IIb"/>
</dbReference>
<dbReference type="InterPro" id="IPR012675">
    <property type="entry name" value="Beta-grasp_dom_sf"/>
</dbReference>
<dbReference type="CDD" id="cd00860">
    <property type="entry name" value="ThrRS_anticodon"/>
    <property type="match status" value="1"/>
</dbReference>
<dbReference type="EC" id="6.1.1.3" evidence="13"/>
<feature type="domain" description="TGS" evidence="15">
    <location>
        <begin position="1"/>
        <end position="61"/>
    </location>
</feature>
<dbReference type="Pfam" id="PF07973">
    <property type="entry name" value="tRNA_SAD"/>
    <property type="match status" value="1"/>
</dbReference>
<keyword evidence="3 13" id="KW-0820">tRNA-binding</keyword>
<comment type="subunit">
    <text evidence="13">Homodimer.</text>
</comment>
<dbReference type="PANTHER" id="PTHR11451:SF44">
    <property type="entry name" value="THREONINE--TRNA LIGASE, CHLOROPLASTIC_MITOCHONDRIAL 2"/>
    <property type="match status" value="1"/>
</dbReference>
<dbReference type="InterPro" id="IPR033728">
    <property type="entry name" value="ThrRS_core"/>
</dbReference>
<dbReference type="Gene3D" id="3.30.54.20">
    <property type="match status" value="1"/>
</dbReference>
<dbReference type="InterPro" id="IPR012676">
    <property type="entry name" value="TGS-like"/>
</dbReference>
<keyword evidence="7 13" id="KW-0862">Zinc</keyword>
<dbReference type="PROSITE" id="PS50862">
    <property type="entry name" value="AA_TRNA_LIGASE_II"/>
    <property type="match status" value="1"/>
</dbReference>
<evidence type="ECO:0000313" key="17">
    <source>
        <dbReference type="Proteomes" id="UP001199919"/>
    </source>
</evidence>
<dbReference type="Gene3D" id="3.30.930.10">
    <property type="entry name" value="Bira Bifunctional Protein, Domain 2"/>
    <property type="match status" value="1"/>
</dbReference>
<evidence type="ECO:0000256" key="7">
    <source>
        <dbReference type="ARBA" id="ARBA00022833"/>
    </source>
</evidence>
<dbReference type="Pfam" id="PF02824">
    <property type="entry name" value="TGS"/>
    <property type="match status" value="1"/>
</dbReference>
<dbReference type="InterPro" id="IPR004095">
    <property type="entry name" value="TGS"/>
</dbReference>
<evidence type="ECO:0000256" key="5">
    <source>
        <dbReference type="ARBA" id="ARBA00022723"/>
    </source>
</evidence>
<dbReference type="Gene3D" id="3.10.20.30">
    <property type="match status" value="1"/>
</dbReference>
<dbReference type="InterPro" id="IPR045864">
    <property type="entry name" value="aa-tRNA-synth_II/BPL/LPL"/>
</dbReference>
<comment type="similarity">
    <text evidence="1 13">Belongs to the class-II aminoacyl-tRNA synthetase family.</text>
</comment>
<dbReference type="SUPFAM" id="SSF52954">
    <property type="entry name" value="Class II aaRS ABD-related"/>
    <property type="match status" value="1"/>
</dbReference>
<feature type="binding site" evidence="13">
    <location>
        <position position="518"/>
    </location>
    <ligand>
        <name>Zn(2+)</name>
        <dbReference type="ChEBI" id="CHEBI:29105"/>
        <note>catalytic</note>
    </ligand>
</feature>
<keyword evidence="6 13" id="KW-0547">Nucleotide-binding</keyword>
<dbReference type="InterPro" id="IPR047246">
    <property type="entry name" value="ThrRS_anticodon"/>
</dbReference>
<evidence type="ECO:0000256" key="8">
    <source>
        <dbReference type="ARBA" id="ARBA00022840"/>
    </source>
</evidence>
<evidence type="ECO:0000256" key="4">
    <source>
        <dbReference type="ARBA" id="ARBA00022598"/>
    </source>
</evidence>
<comment type="caution">
    <text evidence="13">Lacks conserved residue(s) required for the propagation of feature annotation.</text>
</comment>
<dbReference type="SMART" id="SM00863">
    <property type="entry name" value="tRNA_SAD"/>
    <property type="match status" value="1"/>
</dbReference>
<dbReference type="GO" id="GO:0004829">
    <property type="term" value="F:threonine-tRNA ligase activity"/>
    <property type="evidence" value="ECO:0007669"/>
    <property type="project" value="UniProtKB-EC"/>
</dbReference>
<dbReference type="HAMAP" id="MF_00184">
    <property type="entry name" value="Thr_tRNA_synth"/>
    <property type="match status" value="1"/>
</dbReference>
<name>A0ABS8U1D0_9SPHI</name>
<proteinExistence type="inferred from homology"/>
<comment type="catalytic activity">
    <reaction evidence="12 13">
        <text>tRNA(Thr) + L-threonine + ATP = L-threonyl-tRNA(Thr) + AMP + diphosphate + H(+)</text>
        <dbReference type="Rhea" id="RHEA:24624"/>
        <dbReference type="Rhea" id="RHEA-COMP:9670"/>
        <dbReference type="Rhea" id="RHEA-COMP:9704"/>
        <dbReference type="ChEBI" id="CHEBI:15378"/>
        <dbReference type="ChEBI" id="CHEBI:30616"/>
        <dbReference type="ChEBI" id="CHEBI:33019"/>
        <dbReference type="ChEBI" id="CHEBI:57926"/>
        <dbReference type="ChEBI" id="CHEBI:78442"/>
        <dbReference type="ChEBI" id="CHEBI:78534"/>
        <dbReference type="ChEBI" id="CHEBI:456215"/>
        <dbReference type="EC" id="6.1.1.3"/>
    </reaction>
</comment>
<dbReference type="CDD" id="cd01667">
    <property type="entry name" value="TGS_ThrRS"/>
    <property type="match status" value="1"/>
</dbReference>
<sequence length="641" mass="73026">MINITLPDGSVRQYDKGITSMQIAQSISEGLARNVLAAEVNGQVWDASRPIEEDSSIKLLTWNDANGKSTFWHSSAHLMAEALEALYPGTKFGIGPAIETGFYYDVDFGDRDFSSEEFKKIEDKIIELAKAKSEYIRKPVSKADAIEYFTEKGDEYKLDLIKDLPDGSITFYTQGNFTDLCRGPHIPNTGFVKAVKLMSVAGAYWRGDESRKQLTRIYGVTFTKQSELTEYLHMLEEAKKRDHRKLGKELELFTFSEKVGMGLPLWLPKGTALRERLTNFLQKAQVKAGYEQVITPHIGHKNLYVTSGHYEKYGADSFQPIKTPQEGEEFLLKPMNCPHHCEIYKSKPRSYKDLPVRYAEFGTVYRYEQSGELHGLTRVRGFTQDDAHLFCRPDQVKEEFKKVIDLVLYVFGALGFEDYTAQVSLRDPENKTKYIGTDENWALAESAIKEAAEEKGLKTVVELGEAAFYGPKLDFMVKDALGRKWQLGTIQVDYNLPERFELEYTGSDNQKHRPVMIHRAPFGSMERFVAVLIEHCAGNFPLWLSPEQYIILPISEKYEEYAKKLSDELKDSDICGLIDFRDEKIGRKIRDAEVKKIPYMLIVGEKEAAENVVSIRKHGQGDLGSMSVEEFIKQITKEITV</sequence>
<feature type="domain" description="Aminoacyl-transfer RNA synthetases class-II family profile" evidence="14">
    <location>
        <begin position="242"/>
        <end position="541"/>
    </location>
</feature>
<keyword evidence="4 13" id="KW-0436">Ligase</keyword>
<dbReference type="Gene3D" id="3.30.980.10">
    <property type="entry name" value="Threonyl-trna Synthetase, Chain A, domain 2"/>
    <property type="match status" value="1"/>
</dbReference>
<dbReference type="Pfam" id="PF00587">
    <property type="entry name" value="tRNA-synt_2b"/>
    <property type="match status" value="1"/>
</dbReference>
<dbReference type="NCBIfam" id="TIGR00418">
    <property type="entry name" value="thrS"/>
    <property type="match status" value="1"/>
</dbReference>
<dbReference type="InterPro" id="IPR004154">
    <property type="entry name" value="Anticodon-bd"/>
</dbReference>
<dbReference type="InterPro" id="IPR036621">
    <property type="entry name" value="Anticodon-bd_dom_sf"/>
</dbReference>
<dbReference type="InterPro" id="IPR002320">
    <property type="entry name" value="Thr-tRNA-ligase_IIa"/>
</dbReference>
<feature type="binding site" evidence="13">
    <location>
        <position position="388"/>
    </location>
    <ligand>
        <name>Zn(2+)</name>
        <dbReference type="ChEBI" id="CHEBI:29105"/>
        <note>catalytic</note>
    </ligand>
</feature>
<dbReference type="Pfam" id="PF03129">
    <property type="entry name" value="HGTP_anticodon"/>
    <property type="match status" value="1"/>
</dbReference>
<comment type="caution">
    <text evidence="16">The sequence shown here is derived from an EMBL/GenBank/DDBJ whole genome shotgun (WGS) entry which is preliminary data.</text>
</comment>
<evidence type="ECO:0000256" key="6">
    <source>
        <dbReference type="ARBA" id="ARBA00022741"/>
    </source>
</evidence>
<dbReference type="Gene3D" id="3.40.50.800">
    <property type="entry name" value="Anticodon-binding domain"/>
    <property type="match status" value="1"/>
</dbReference>
<accession>A0ABS8U1D0</accession>
<comment type="subcellular location">
    <subcellularLocation>
        <location evidence="13">Cytoplasm</location>
    </subcellularLocation>
</comment>
<evidence type="ECO:0000313" key="16">
    <source>
        <dbReference type="EMBL" id="MCD8739724.1"/>
    </source>
</evidence>
<keyword evidence="9 13" id="KW-0694">RNA-binding</keyword>
<evidence type="ECO:0000256" key="3">
    <source>
        <dbReference type="ARBA" id="ARBA00022555"/>
    </source>
</evidence>
<dbReference type="SUPFAM" id="SSF55186">
    <property type="entry name" value="ThrRS/AlaRS common domain"/>
    <property type="match status" value="1"/>
</dbReference>
<gene>
    <name evidence="13 16" type="primary">thrS</name>
    <name evidence="16" type="ORF">LT679_03840</name>
</gene>
<dbReference type="InterPro" id="IPR018163">
    <property type="entry name" value="Thr/Ala-tRNA-synth_IIc_edit"/>
</dbReference>
<evidence type="ECO:0000256" key="9">
    <source>
        <dbReference type="ARBA" id="ARBA00022884"/>
    </source>
</evidence>
<dbReference type="InterPro" id="IPR012947">
    <property type="entry name" value="tRNA_SAD"/>
</dbReference>
<evidence type="ECO:0000259" key="15">
    <source>
        <dbReference type="PROSITE" id="PS51880"/>
    </source>
</evidence>